<evidence type="ECO:0000256" key="1">
    <source>
        <dbReference type="ARBA" id="ARBA00004308"/>
    </source>
</evidence>
<feature type="region of interest" description="Disordered" evidence="4">
    <location>
        <begin position="345"/>
        <end position="379"/>
    </location>
</feature>
<dbReference type="VEuPathDB" id="ToxoDB:EMWEY_00040870"/>
<feature type="domain" description="SAC" evidence="6">
    <location>
        <begin position="415"/>
        <end position="1046"/>
    </location>
</feature>
<keyword evidence="8" id="KW-1185">Reference proteome</keyword>
<keyword evidence="2" id="KW-0378">Hydrolase</keyword>
<feature type="compositionally biased region" description="Low complexity" evidence="4">
    <location>
        <begin position="345"/>
        <end position="360"/>
    </location>
</feature>
<feature type="region of interest" description="Disordered" evidence="4">
    <location>
        <begin position="1346"/>
        <end position="1397"/>
    </location>
</feature>
<dbReference type="GO" id="GO:0012505">
    <property type="term" value="C:endomembrane system"/>
    <property type="evidence" value="ECO:0007669"/>
    <property type="project" value="UniProtKB-SubCell"/>
</dbReference>
<comment type="subcellular location">
    <subcellularLocation>
        <location evidence="1">Endomembrane system</location>
    </subcellularLocation>
</comment>
<feature type="transmembrane region" description="Helical" evidence="5">
    <location>
        <begin position="251"/>
        <end position="270"/>
    </location>
</feature>
<dbReference type="EMBL" id="HG719334">
    <property type="protein sequence ID" value="CDJ57603.1"/>
    <property type="molecule type" value="Genomic_DNA"/>
</dbReference>
<feature type="region of interest" description="Disordered" evidence="4">
    <location>
        <begin position="852"/>
        <end position="941"/>
    </location>
</feature>
<dbReference type="GeneID" id="25338073"/>
<organism evidence="7 8">
    <name type="scientific">Eimeria maxima</name>
    <name type="common">Coccidian parasite</name>
    <dbReference type="NCBI Taxonomy" id="5804"/>
    <lineage>
        <taxon>Eukaryota</taxon>
        <taxon>Sar</taxon>
        <taxon>Alveolata</taxon>
        <taxon>Apicomplexa</taxon>
        <taxon>Conoidasida</taxon>
        <taxon>Coccidia</taxon>
        <taxon>Eucoccidiorida</taxon>
        <taxon>Eimeriorina</taxon>
        <taxon>Eimeriidae</taxon>
        <taxon>Eimeria</taxon>
    </lineage>
</organism>
<keyword evidence="3 5" id="KW-0472">Membrane</keyword>
<dbReference type="PANTHER" id="PTHR45738:SF5">
    <property type="entry name" value="POLYPHOSPHOINOSITIDE PHOSPHATASE"/>
    <property type="match status" value="1"/>
</dbReference>
<dbReference type="InterPro" id="IPR043573">
    <property type="entry name" value="Fig4-like"/>
</dbReference>
<dbReference type="GO" id="GO:0046856">
    <property type="term" value="P:phosphatidylinositol dephosphorylation"/>
    <property type="evidence" value="ECO:0007669"/>
    <property type="project" value="InterPro"/>
</dbReference>
<evidence type="ECO:0000313" key="7">
    <source>
        <dbReference type="EMBL" id="CDJ57603.1"/>
    </source>
</evidence>
<dbReference type="InterPro" id="IPR002013">
    <property type="entry name" value="SAC_dom"/>
</dbReference>
<dbReference type="OrthoDB" id="405996at2759"/>
<evidence type="ECO:0000259" key="6">
    <source>
        <dbReference type="PROSITE" id="PS50275"/>
    </source>
</evidence>
<keyword evidence="5" id="KW-0812">Transmembrane</keyword>
<dbReference type="RefSeq" id="XP_013334251.1">
    <property type="nucleotide sequence ID" value="XM_013478797.1"/>
</dbReference>
<reference evidence="7" key="1">
    <citation type="submission" date="2013-10" db="EMBL/GenBank/DDBJ databases">
        <title>Genomic analysis of the causative agents of coccidiosis in chickens.</title>
        <authorList>
            <person name="Reid A.J."/>
            <person name="Blake D."/>
            <person name="Billington K."/>
            <person name="Browne H."/>
            <person name="Dunn M."/>
            <person name="Hung S."/>
            <person name="Kawahara F."/>
            <person name="Miranda-Saavedra D."/>
            <person name="Mourier T."/>
            <person name="Nagra H."/>
            <person name="Otto T.D."/>
            <person name="Rawlings N."/>
            <person name="Sanchez A."/>
            <person name="Sanders M."/>
            <person name="Subramaniam C."/>
            <person name="Tay Y."/>
            <person name="Dear P."/>
            <person name="Doerig C."/>
            <person name="Gruber A."/>
            <person name="Parkinson J."/>
            <person name="Shirley M."/>
            <person name="Wan K.L."/>
            <person name="Berriman M."/>
            <person name="Tomley F."/>
            <person name="Pain A."/>
        </authorList>
    </citation>
    <scope>NUCLEOTIDE SEQUENCE [LARGE SCALE GENOMIC DNA]</scope>
    <source>
        <strain evidence="7">Weybridge</strain>
    </source>
</reference>
<evidence type="ECO:0000256" key="4">
    <source>
        <dbReference type="SAM" id="MobiDB-lite"/>
    </source>
</evidence>
<feature type="region of interest" description="Disordered" evidence="4">
    <location>
        <begin position="1237"/>
        <end position="1270"/>
    </location>
</feature>
<feature type="transmembrane region" description="Helical" evidence="5">
    <location>
        <begin position="216"/>
        <end position="239"/>
    </location>
</feature>
<feature type="compositionally biased region" description="Polar residues" evidence="4">
    <location>
        <begin position="908"/>
        <end position="933"/>
    </location>
</feature>
<evidence type="ECO:0000313" key="8">
    <source>
        <dbReference type="Proteomes" id="UP000030763"/>
    </source>
</evidence>
<dbReference type="OMA" id="IYWRHES"/>
<protein>
    <recommendedName>
        <fullName evidence="6">SAC domain-containing protein</fullName>
    </recommendedName>
</protein>
<feature type="compositionally biased region" description="Low complexity" evidence="4">
    <location>
        <begin position="852"/>
        <end position="895"/>
    </location>
</feature>
<evidence type="ECO:0000256" key="2">
    <source>
        <dbReference type="ARBA" id="ARBA00022801"/>
    </source>
</evidence>
<gene>
    <name evidence="7" type="ORF">EMWEY_00040870</name>
</gene>
<feature type="compositionally biased region" description="Low complexity" evidence="4">
    <location>
        <begin position="1246"/>
        <end position="1263"/>
    </location>
</feature>
<evidence type="ECO:0000256" key="5">
    <source>
        <dbReference type="SAM" id="Phobius"/>
    </source>
</evidence>
<accession>U6M3G8</accession>
<reference evidence="7" key="2">
    <citation type="submission" date="2013-10" db="EMBL/GenBank/DDBJ databases">
        <authorList>
            <person name="Aslett M."/>
        </authorList>
    </citation>
    <scope>NUCLEOTIDE SEQUENCE [LARGE SCALE GENOMIC DNA]</scope>
    <source>
        <strain evidence="7">Weybridge</strain>
    </source>
</reference>
<dbReference type="GO" id="GO:0043813">
    <property type="term" value="F:phosphatidylinositol-3,5-bisphosphate 5-phosphatase activity"/>
    <property type="evidence" value="ECO:0007669"/>
    <property type="project" value="InterPro"/>
</dbReference>
<name>U6M3G8_EIMMA</name>
<dbReference type="PROSITE" id="PS50275">
    <property type="entry name" value="SAC"/>
    <property type="match status" value="1"/>
</dbReference>
<feature type="compositionally biased region" description="Low complexity" evidence="4">
    <location>
        <begin position="1360"/>
        <end position="1378"/>
    </location>
</feature>
<sequence length="1431" mass="150952">MATSLQEVVVYDLPNAVCLLALNVQRQKQQQPQQLQEQQQQLSPSAPASTPRDKAIGCCCRCSCYGRLLVFKKTVLDPAEAAAAAAAGSNKGSSSSNSSRSICTDTRRSLSCVAAFQQHCLPTASVFESTRLLLLQQQQKYNSQLQQQRHNTDCLRLLLRPPSSQQQQQQQLGVAAASTLPPGGCAGAIDNNSNNSSSNNSAAARSICGQGTCSCFAAAPVFGLLGAVQLLCGLYLCVATQRSTVGALPDIAAAAAAGAAVAAGAAAAGLDPVPIFALEGVQLIPLFAWKWEGSQQPLHHAAAAAAADAVAVELQRQVFYGGPRVGGCCAPAGVDIGEIRVATATADSSSTSSNRSGYSSPPELIEVQPTHRQQQQQQQNCRLQPQQIAEFRKLLEKEQRLCCLLLSGFSSSPYSLLFSGDIDLTLSLQQQVEHVQQQQRLEQQQQQQQVEARRCKCCSSKHRKLQRGAAGHFVFNKFLLREMQQHLSHAYISAQKKEAVGGAAAAAPAAAAAEAASARPLEGCAPDGVDSNSNNSSSHSSRASSVYDCEGCCCCSSSAAAAPSTGCCFSPWQTVLVQGGLQQQTIAIARGQHKQQQQQMQQQQQQQHDQLGKDLEFLQLSVLARRSRFAAGTRFYSRGLERPADAAAAAADGATAAAAADGRSSPLGVANEVECEQMLWTVLPPQMAIAAAAAAGTRARAAEAAVPAAVTADTLRREPWDSGDTAAAAASAATAAAAAGSASSEWRWRYKPSCASVVFVRGSIPIYWRHESVSRALFSFLMPSPSTCIDLPAAEVYVHLKRHLHWLLHRYQQPLLLLDLVRQQHNVEGTLSSAYRKALFHCSDEFAVSIHSTSDSSSSSTSSSNNSEGSSSNCSNTSSNCSNTNSSSRISSTGSHGTASRSCKLGTRSPSRTVAGTPTSPVEGNAADKNSSEQQQPLLQQQQQKQQLPQVYYYEMDWHVRSESVGFDSAFAELAVLGSKLLQQTGFFLFQQQQQHQHQQEQCQQSVVLQRGVVRFNCIDCLDRTNIAHVCLGVVALYVHLRALGVWMRGTPCPHCCFVLEGRQDVLKATAEGLLLQQTAETRRRHGAILFKEQLLQQQQQELNCSAALIAGAAADHGTTAGIFSPGSQGAGNGLATPAAAAAATATVAALAAPSEELQLPGFDLSCGAAEAGVAAPAGGPQFSVASSPSLPAFKTEAALVAVLGALWRGIGDSISIQYAGSPALHAAEFPPCPTRAAAAVASGRQQTQQQPQTQQQQQPQQPVSATVQRGEMAAATWDGIISGMKDRPWAAQSRTSALYAVQRYVSNKVFDTERQRAIYLLTGVFRPSFQGPDLFSLDCSQQQLPIQTDGGAPGAAARQQSAGSPAATAAAPGKQSPGPAVAALKAGGSNVPPTPAQQAAAEAGEAAAAAAAAVLQRGNHQAFLRFSNFL</sequence>
<keyword evidence="5" id="KW-1133">Transmembrane helix</keyword>
<dbReference type="Proteomes" id="UP000030763">
    <property type="component" value="Unassembled WGS sequence"/>
</dbReference>
<evidence type="ECO:0000256" key="3">
    <source>
        <dbReference type="ARBA" id="ARBA00023136"/>
    </source>
</evidence>
<proteinExistence type="predicted"/>
<dbReference type="PANTHER" id="PTHR45738">
    <property type="entry name" value="POLYPHOSPHOINOSITIDE PHOSPHATASE"/>
    <property type="match status" value="1"/>
</dbReference>
<dbReference type="Pfam" id="PF02383">
    <property type="entry name" value="Syja_N"/>
    <property type="match status" value="1"/>
</dbReference>